<gene>
    <name evidence="3" type="ORF">OV079_49730</name>
</gene>
<keyword evidence="4" id="KW-1185">Reference proteome</keyword>
<dbReference type="InterPro" id="IPR023393">
    <property type="entry name" value="START-like_dom_sf"/>
</dbReference>
<dbReference type="Proteomes" id="UP001150924">
    <property type="component" value="Unassembled WGS sequence"/>
</dbReference>
<dbReference type="Pfam" id="PF08327">
    <property type="entry name" value="AHSA1"/>
    <property type="match status" value="1"/>
</dbReference>
<accession>A0A9X3J3P9</accession>
<dbReference type="Gene3D" id="3.30.530.20">
    <property type="match status" value="1"/>
</dbReference>
<evidence type="ECO:0000259" key="2">
    <source>
        <dbReference type="Pfam" id="PF08327"/>
    </source>
</evidence>
<name>A0A9X3J3P9_9BACT</name>
<dbReference type="RefSeq" id="WP_267777464.1">
    <property type="nucleotide sequence ID" value="NZ_JAPNKE010000002.1"/>
</dbReference>
<dbReference type="EMBL" id="JAPNKE010000002">
    <property type="protein sequence ID" value="MCY1013480.1"/>
    <property type="molecule type" value="Genomic_DNA"/>
</dbReference>
<evidence type="ECO:0000313" key="4">
    <source>
        <dbReference type="Proteomes" id="UP001150924"/>
    </source>
</evidence>
<comment type="caution">
    <text evidence="3">The sequence shown here is derived from an EMBL/GenBank/DDBJ whole genome shotgun (WGS) entry which is preliminary data.</text>
</comment>
<sequence>MTSNKNVPNRHGSAVVTLSSDTEILITRVFDYPAELIFKACTTPALIKRWWGFETAEWQVCEVDLRVGGRWRYVVRDRDMEVGFHGEYREIDRPRRVVSTEVYEGFPDGEALNTMTLEEVDGVTTMRTLVQHSCKEHRDAHINSGMESGMQVSYDRLEDVAAALGDTSAAA</sequence>
<dbReference type="AlphaFoldDB" id="A0A9X3J3P9"/>
<evidence type="ECO:0000256" key="1">
    <source>
        <dbReference type="ARBA" id="ARBA00006817"/>
    </source>
</evidence>
<reference evidence="3" key="1">
    <citation type="submission" date="2022-11" db="EMBL/GenBank/DDBJ databases">
        <title>Minimal conservation of predation-associated metabolite biosynthetic gene clusters underscores biosynthetic potential of Myxococcota including descriptions for ten novel species: Archangium lansinium sp. nov., Myxococcus landrumus sp. nov., Nannocystis bai.</title>
        <authorList>
            <person name="Ahearne A."/>
            <person name="Stevens C."/>
            <person name="Phillips K."/>
        </authorList>
    </citation>
    <scope>NUCLEOTIDE SEQUENCE</scope>
    <source>
        <strain evidence="3">Na p29</strain>
    </source>
</reference>
<organism evidence="3 4">
    <name type="scientific">Nannocystis pusilla</name>
    <dbReference type="NCBI Taxonomy" id="889268"/>
    <lineage>
        <taxon>Bacteria</taxon>
        <taxon>Pseudomonadati</taxon>
        <taxon>Myxococcota</taxon>
        <taxon>Polyangia</taxon>
        <taxon>Nannocystales</taxon>
        <taxon>Nannocystaceae</taxon>
        <taxon>Nannocystis</taxon>
    </lineage>
</organism>
<comment type="similarity">
    <text evidence="1">Belongs to the AHA1 family.</text>
</comment>
<dbReference type="InterPro" id="IPR013538">
    <property type="entry name" value="ASHA1/2-like_C"/>
</dbReference>
<protein>
    <submittedName>
        <fullName evidence="3">SRPBCC family protein</fullName>
    </submittedName>
</protein>
<feature type="domain" description="Activator of Hsp90 ATPase homologue 1/2-like C-terminal" evidence="2">
    <location>
        <begin position="31"/>
        <end position="160"/>
    </location>
</feature>
<proteinExistence type="inferred from homology"/>
<evidence type="ECO:0000313" key="3">
    <source>
        <dbReference type="EMBL" id="MCY1013480.1"/>
    </source>
</evidence>
<dbReference type="SUPFAM" id="SSF55961">
    <property type="entry name" value="Bet v1-like"/>
    <property type="match status" value="1"/>
</dbReference>
<dbReference type="CDD" id="cd07826">
    <property type="entry name" value="SRPBCC_CalC_Aha1-like_9"/>
    <property type="match status" value="1"/>
</dbReference>